<protein>
    <submittedName>
        <fullName evidence="2">Uncharacterized protein</fullName>
    </submittedName>
</protein>
<name>A0AC34GXM9_9BILA</name>
<dbReference type="Proteomes" id="UP000887579">
    <property type="component" value="Unplaced"/>
</dbReference>
<proteinExistence type="predicted"/>
<organism evidence="1 2">
    <name type="scientific">Panagrolaimus sp. ES5</name>
    <dbReference type="NCBI Taxonomy" id="591445"/>
    <lineage>
        <taxon>Eukaryota</taxon>
        <taxon>Metazoa</taxon>
        <taxon>Ecdysozoa</taxon>
        <taxon>Nematoda</taxon>
        <taxon>Chromadorea</taxon>
        <taxon>Rhabditida</taxon>
        <taxon>Tylenchina</taxon>
        <taxon>Panagrolaimomorpha</taxon>
        <taxon>Panagrolaimoidea</taxon>
        <taxon>Panagrolaimidae</taxon>
        <taxon>Panagrolaimus</taxon>
    </lineage>
</organism>
<sequence length="473" mass="53962">MFIISSIFFLLLLIDKSFGVCNLPPDFWCDHPKIAIECTGSLQYCDGYRAARAYQPINLRLAFEAACPDSQQFITLRLYPQILSKPHLLNMVNFKAIPWGLAKREGVSQVRCHHGERECIGNRLLSCAFLYYSNNPMKSGKLFNCFMSSMAYKPPPKRAITECLQHLQTPPEAQASILHCAQSSQADTLQRHDEVETRAILSTPRFVPFISINGRSHIHMQAYQLFLGSKIPIWNRTLSTIAPTNSRPSRCQLPPDFWCSDPSFTNECYNSAGCSAYEKMAYGKPIKFKIIYDSSLKNSVDYILRYIKPHFSKDGRVTVEIEPTPISRCAISDPACSDHAIQECVTNKIIQPTERNTIFYCLLDAPPGGMKTAWTQKCHFLVKSFDPRLKDSVLNCANTNEWQTLASTRSQTHRIKLQPHSPQSFPWLIINDHSLQSAQAYQKILHQTLCLWYRGPYHNRDACSRCEYEATHC</sequence>
<dbReference type="WBParaSite" id="ES5_v2.g9267.t1">
    <property type="protein sequence ID" value="ES5_v2.g9267.t1"/>
    <property type="gene ID" value="ES5_v2.g9267"/>
</dbReference>
<accession>A0AC34GXM9</accession>
<evidence type="ECO:0000313" key="1">
    <source>
        <dbReference type="Proteomes" id="UP000887579"/>
    </source>
</evidence>
<reference evidence="2" key="1">
    <citation type="submission" date="2022-11" db="UniProtKB">
        <authorList>
            <consortium name="WormBaseParasite"/>
        </authorList>
    </citation>
    <scope>IDENTIFICATION</scope>
</reference>
<evidence type="ECO:0000313" key="2">
    <source>
        <dbReference type="WBParaSite" id="ES5_v2.g9267.t1"/>
    </source>
</evidence>